<dbReference type="InterPro" id="IPR018961">
    <property type="entry name" value="DnaJ_homolog_subfam-C_membr-28"/>
</dbReference>
<dbReference type="AlphaFoldDB" id="A0A0B7FTU9"/>
<evidence type="ECO:0000313" key="3">
    <source>
        <dbReference type="Proteomes" id="UP000059188"/>
    </source>
</evidence>
<dbReference type="STRING" id="1108050.A0A0B7FTU9"/>
<dbReference type="OrthoDB" id="547796at2759"/>
<keyword evidence="3" id="KW-1185">Reference proteome</keyword>
<dbReference type="Pfam" id="PF09350">
    <property type="entry name" value="DJC28_CD"/>
    <property type="match status" value="1"/>
</dbReference>
<sequence length="473" mass="53548">MRTQYKTFAFASRSAHKPALNSYIVQYLWRNRNSHHSSSAKLFADAEAEERDAENRSKLSQADIIRQKEENWDGEERIQDAVLRMLVDKYKPLRIGQIRTADEKLKGNVPQISTKAITPEQGGENDESQFADVPHYTESAYQAPATGSDQLPSTESVPPWLVTFKVPSHAQTSIKFGNFVSTPPRLVTNASSDPLQKPVSLDPRIRAKQKTERRFAQVAGRIDRARESILDYQSGVHGQETRSRPNPVSIRGWNALIEERIQKAQATGMFDKIEGRGKPLRRTVDEMNPFVAREEFLMNRIVLKNDAAPPWVELQKEAEKATLQLRELLISNWTRRMIRMLPLSNPTNVLEGLTPESVSKLRDNEWEQQEAKFHAAAIRDTNEAIRRYNTAAPYIVRRPLLILESELARCYVHAAEGIVTSIHARIAEGKYAGTPKGTSLAPGQISHPTGWGLGVLLSNAMKRVYTRLFGRMY</sequence>
<gene>
    <name evidence="2" type="ORF">RSOLAG1IB_03525</name>
</gene>
<dbReference type="PANTHER" id="PTHR39394">
    <property type="entry name" value="YALI0E31793P"/>
    <property type="match status" value="1"/>
</dbReference>
<proteinExistence type="predicted"/>
<feature type="domain" description="DnaJ homologue subfamily C member 28 conserved" evidence="1">
    <location>
        <begin position="256"/>
        <end position="326"/>
    </location>
</feature>
<evidence type="ECO:0000313" key="2">
    <source>
        <dbReference type="EMBL" id="CEL59592.1"/>
    </source>
</evidence>
<reference evidence="2 3" key="1">
    <citation type="submission" date="2014-11" db="EMBL/GenBank/DDBJ databases">
        <authorList>
            <person name="Wibberg Daniel"/>
        </authorList>
    </citation>
    <scope>NUCLEOTIDE SEQUENCE [LARGE SCALE GENOMIC DNA]</scope>
    <source>
        <strain evidence="2">Rhizoctonia solani AG1-IB 7/3/14</strain>
    </source>
</reference>
<name>A0A0B7FTU9_THACB</name>
<protein>
    <submittedName>
        <fullName evidence="2">DnaJ homolog subfamily C member 28</fullName>
    </submittedName>
</protein>
<dbReference type="Proteomes" id="UP000059188">
    <property type="component" value="Unassembled WGS sequence"/>
</dbReference>
<dbReference type="PANTHER" id="PTHR39394:SF1">
    <property type="entry name" value="DNAJ HOMOLOGUE SUBFAMILY C MEMBER 28 CONSERVED DOMAIN-CONTAINING PROTEIN"/>
    <property type="match status" value="1"/>
</dbReference>
<organism evidence="2 3">
    <name type="scientific">Thanatephorus cucumeris (strain AG1-IB / isolate 7/3/14)</name>
    <name type="common">Lettuce bottom rot fungus</name>
    <name type="synonym">Rhizoctonia solani</name>
    <dbReference type="NCBI Taxonomy" id="1108050"/>
    <lineage>
        <taxon>Eukaryota</taxon>
        <taxon>Fungi</taxon>
        <taxon>Dikarya</taxon>
        <taxon>Basidiomycota</taxon>
        <taxon>Agaricomycotina</taxon>
        <taxon>Agaricomycetes</taxon>
        <taxon>Cantharellales</taxon>
        <taxon>Ceratobasidiaceae</taxon>
        <taxon>Rhizoctonia</taxon>
        <taxon>Rhizoctonia solani AG-1</taxon>
    </lineage>
</organism>
<evidence type="ECO:0000259" key="1">
    <source>
        <dbReference type="Pfam" id="PF09350"/>
    </source>
</evidence>
<accession>A0A0B7FTU9</accession>
<dbReference type="EMBL" id="LN679103">
    <property type="protein sequence ID" value="CEL59592.1"/>
    <property type="molecule type" value="Genomic_DNA"/>
</dbReference>